<dbReference type="Proteomes" id="UP000694416">
    <property type="component" value="Unplaced"/>
</dbReference>
<evidence type="ECO:0000313" key="1">
    <source>
        <dbReference type="Ensembl" id="ENSPTEP00000004163.1"/>
    </source>
</evidence>
<accession>A0A8C9GH52</accession>
<sequence length="73" mass="8218">MAHNTIPRPVKALPSSGSNLPLHHNWVSLPIWNLFQAYSYSPNLQAHWKFLPNSIMFVLDPLAQWLPNITGAG</sequence>
<proteinExistence type="predicted"/>
<protein>
    <submittedName>
        <fullName evidence="1">Uncharacterized protein</fullName>
    </submittedName>
</protein>
<reference evidence="1" key="2">
    <citation type="submission" date="2025-09" db="UniProtKB">
        <authorList>
            <consortium name="Ensembl"/>
        </authorList>
    </citation>
    <scope>IDENTIFICATION</scope>
</reference>
<dbReference type="AlphaFoldDB" id="A0A8C9GH52"/>
<keyword evidence="2" id="KW-1185">Reference proteome</keyword>
<name>A0A8C9GH52_9PRIM</name>
<organism evidence="1 2">
    <name type="scientific">Piliocolobus tephrosceles</name>
    <name type="common">Ugandan red Colobus</name>
    <dbReference type="NCBI Taxonomy" id="591936"/>
    <lineage>
        <taxon>Eukaryota</taxon>
        <taxon>Metazoa</taxon>
        <taxon>Chordata</taxon>
        <taxon>Craniata</taxon>
        <taxon>Vertebrata</taxon>
        <taxon>Euteleostomi</taxon>
        <taxon>Mammalia</taxon>
        <taxon>Eutheria</taxon>
        <taxon>Euarchontoglires</taxon>
        <taxon>Primates</taxon>
        <taxon>Haplorrhini</taxon>
        <taxon>Catarrhini</taxon>
        <taxon>Cercopithecidae</taxon>
        <taxon>Colobinae</taxon>
        <taxon>Piliocolobus</taxon>
    </lineage>
</organism>
<evidence type="ECO:0000313" key="2">
    <source>
        <dbReference type="Proteomes" id="UP000694416"/>
    </source>
</evidence>
<dbReference type="Ensembl" id="ENSPTET00000006511.1">
    <property type="protein sequence ID" value="ENSPTEP00000004163.1"/>
    <property type="gene ID" value="ENSPTEG00000004905.1"/>
</dbReference>
<reference evidence="1" key="1">
    <citation type="submission" date="2025-08" db="UniProtKB">
        <authorList>
            <consortium name="Ensembl"/>
        </authorList>
    </citation>
    <scope>IDENTIFICATION</scope>
</reference>